<proteinExistence type="predicted"/>
<comment type="caution">
    <text evidence="1">The sequence shown here is derived from an EMBL/GenBank/DDBJ whole genome shotgun (WGS) entry which is preliminary data.</text>
</comment>
<keyword evidence="1" id="KW-0131">Cell cycle</keyword>
<dbReference type="InterPro" id="IPR025224">
    <property type="entry name" value="CCAR1/CCAR2"/>
</dbReference>
<sequence length="116" mass="13821">MLQMNPHPSMEVWRGRYILRLTHTFLRGVQDWDLEKVADIMSMFNEARGHVVEKNYFIKAGQVYSFNLLDIERDYLSMDRRYTRLYVSPECAKVVVNWSREDLNIPLKTPITFDCS</sequence>
<protein>
    <submittedName>
        <fullName evidence="1">Cell division cycle and apoptosis regulator protein 1</fullName>
    </submittedName>
</protein>
<evidence type="ECO:0000313" key="2">
    <source>
        <dbReference type="Proteomes" id="UP001151760"/>
    </source>
</evidence>
<gene>
    <name evidence="1" type="ORF">Tco_1113846</name>
</gene>
<evidence type="ECO:0000313" key="1">
    <source>
        <dbReference type="EMBL" id="GJU03508.1"/>
    </source>
</evidence>
<keyword evidence="1" id="KW-0132">Cell division</keyword>
<organism evidence="1 2">
    <name type="scientific">Tanacetum coccineum</name>
    <dbReference type="NCBI Taxonomy" id="301880"/>
    <lineage>
        <taxon>Eukaryota</taxon>
        <taxon>Viridiplantae</taxon>
        <taxon>Streptophyta</taxon>
        <taxon>Embryophyta</taxon>
        <taxon>Tracheophyta</taxon>
        <taxon>Spermatophyta</taxon>
        <taxon>Magnoliopsida</taxon>
        <taxon>eudicotyledons</taxon>
        <taxon>Gunneridae</taxon>
        <taxon>Pentapetalae</taxon>
        <taxon>asterids</taxon>
        <taxon>campanulids</taxon>
        <taxon>Asterales</taxon>
        <taxon>Asteraceae</taxon>
        <taxon>Asteroideae</taxon>
        <taxon>Anthemideae</taxon>
        <taxon>Anthemidinae</taxon>
        <taxon>Tanacetum</taxon>
    </lineage>
</organism>
<reference evidence="1" key="2">
    <citation type="submission" date="2022-01" db="EMBL/GenBank/DDBJ databases">
        <authorList>
            <person name="Yamashiro T."/>
            <person name="Shiraishi A."/>
            <person name="Satake H."/>
            <person name="Nakayama K."/>
        </authorList>
    </citation>
    <scope>NUCLEOTIDE SEQUENCE</scope>
</reference>
<dbReference type="GO" id="GO:0051301">
    <property type="term" value="P:cell division"/>
    <property type="evidence" value="ECO:0007669"/>
    <property type="project" value="UniProtKB-KW"/>
</dbReference>
<dbReference type="PANTHER" id="PTHR14304:SF11">
    <property type="entry name" value="SAP DOMAIN-CONTAINING PROTEIN"/>
    <property type="match status" value="1"/>
</dbReference>
<reference evidence="1" key="1">
    <citation type="journal article" date="2022" name="Int. J. Mol. Sci.">
        <title>Draft Genome of Tanacetum Coccineum: Genomic Comparison of Closely Related Tanacetum-Family Plants.</title>
        <authorList>
            <person name="Yamashiro T."/>
            <person name="Shiraishi A."/>
            <person name="Nakayama K."/>
            <person name="Satake H."/>
        </authorList>
    </citation>
    <scope>NUCLEOTIDE SEQUENCE</scope>
</reference>
<dbReference type="EMBL" id="BQNB010021160">
    <property type="protein sequence ID" value="GJU03508.1"/>
    <property type="molecule type" value="Genomic_DNA"/>
</dbReference>
<keyword evidence="2" id="KW-1185">Reference proteome</keyword>
<dbReference type="PANTHER" id="PTHR14304">
    <property type="entry name" value="CELL DIVISION CYCLE AND APOPTOSIS REGULATOR PROTEIN"/>
    <property type="match status" value="1"/>
</dbReference>
<accession>A0ABQ5IW06</accession>
<name>A0ABQ5IW06_9ASTR</name>
<dbReference type="Proteomes" id="UP001151760">
    <property type="component" value="Unassembled WGS sequence"/>
</dbReference>